<dbReference type="EMBL" id="JAFVMF010000011">
    <property type="protein sequence ID" value="MBO1360361.1"/>
    <property type="molecule type" value="Genomic_DNA"/>
</dbReference>
<keyword evidence="4" id="KW-0456">Lyase</keyword>
<name>A0ABS3LWW6_9PROT</name>
<proteinExistence type="inferred from homology"/>
<evidence type="ECO:0000313" key="7">
    <source>
        <dbReference type="Proteomes" id="UP000664771"/>
    </source>
</evidence>
<dbReference type="SUPFAM" id="SSF51316">
    <property type="entry name" value="Mss4-like"/>
    <property type="match status" value="1"/>
</dbReference>
<evidence type="ECO:0000256" key="2">
    <source>
        <dbReference type="ARBA" id="ARBA00022723"/>
    </source>
</evidence>
<dbReference type="RefSeq" id="WP_207881651.1">
    <property type="nucleotide sequence ID" value="NZ_JAFVMF010000011.1"/>
</dbReference>
<evidence type="ECO:0000313" key="6">
    <source>
        <dbReference type="EMBL" id="MBO1360361.1"/>
    </source>
</evidence>
<keyword evidence="7" id="KW-1185">Reference proteome</keyword>
<dbReference type="PANTHER" id="PTHR33337">
    <property type="entry name" value="GFA DOMAIN-CONTAINING PROTEIN"/>
    <property type="match status" value="1"/>
</dbReference>
<dbReference type="InterPro" id="IPR006913">
    <property type="entry name" value="CENP-V/GFA"/>
</dbReference>
<reference evidence="6 7" key="1">
    <citation type="submission" date="2021-03" db="EMBL/GenBank/DDBJ databases">
        <title>The complete genome sequence of Acetobacter sacchari TBRC 11175.</title>
        <authorList>
            <person name="Charoenyingcharoen P."/>
            <person name="Yukphan P."/>
        </authorList>
    </citation>
    <scope>NUCLEOTIDE SEQUENCE [LARGE SCALE GENOMIC DNA]</scope>
    <source>
        <strain evidence="6 7">TBRC 11175</strain>
    </source>
</reference>
<dbReference type="PANTHER" id="PTHR33337:SF40">
    <property type="entry name" value="CENP-V_GFA DOMAIN-CONTAINING PROTEIN-RELATED"/>
    <property type="match status" value="1"/>
</dbReference>
<evidence type="ECO:0000256" key="3">
    <source>
        <dbReference type="ARBA" id="ARBA00022833"/>
    </source>
</evidence>
<comment type="similarity">
    <text evidence="1">Belongs to the Gfa family.</text>
</comment>
<dbReference type="Gene3D" id="3.90.1590.10">
    <property type="entry name" value="glutathione-dependent formaldehyde- activating enzyme (gfa)"/>
    <property type="match status" value="1"/>
</dbReference>
<evidence type="ECO:0000259" key="5">
    <source>
        <dbReference type="PROSITE" id="PS51891"/>
    </source>
</evidence>
<keyword evidence="3" id="KW-0862">Zinc</keyword>
<dbReference type="PROSITE" id="PS51891">
    <property type="entry name" value="CENP_V_GFA"/>
    <property type="match status" value="1"/>
</dbReference>
<evidence type="ECO:0000256" key="1">
    <source>
        <dbReference type="ARBA" id="ARBA00005495"/>
    </source>
</evidence>
<feature type="domain" description="CENP-V/GFA" evidence="5">
    <location>
        <begin position="61"/>
        <end position="164"/>
    </location>
</feature>
<keyword evidence="2" id="KW-0479">Metal-binding</keyword>
<dbReference type="Pfam" id="PF04828">
    <property type="entry name" value="GFA"/>
    <property type="match status" value="1"/>
</dbReference>
<protein>
    <submittedName>
        <fullName evidence="6">GFA family protein</fullName>
    </submittedName>
</protein>
<accession>A0ABS3LWW6</accession>
<comment type="caution">
    <text evidence="6">The sequence shown here is derived from an EMBL/GenBank/DDBJ whole genome shotgun (WGS) entry which is preliminary data.</text>
</comment>
<dbReference type="InterPro" id="IPR011057">
    <property type="entry name" value="Mss4-like_sf"/>
</dbReference>
<sequence>MTRGQGEGLAQWNGEHGFPVRPESRLCCGPTQDVGPQTSCVGANIRTRRGIGAIDDMSTHITGQCLCGAITYEITGEPLVSGLCNCTDCQKQTGSSFSHVVIFKAEDYRQHGETGSHDTRGDSGDMVTRHFCRNCGSPIRSEVPSMSHLAIVKAGTLEHPGDFPPSVELYCKDRLSWLPTLEKVTRYEAGSR</sequence>
<evidence type="ECO:0000256" key="4">
    <source>
        <dbReference type="ARBA" id="ARBA00023239"/>
    </source>
</evidence>
<organism evidence="6 7">
    <name type="scientific">Acetobacter sacchari</name>
    <dbReference type="NCBI Taxonomy" id="2661687"/>
    <lineage>
        <taxon>Bacteria</taxon>
        <taxon>Pseudomonadati</taxon>
        <taxon>Pseudomonadota</taxon>
        <taxon>Alphaproteobacteria</taxon>
        <taxon>Acetobacterales</taxon>
        <taxon>Acetobacteraceae</taxon>
        <taxon>Acetobacter</taxon>
    </lineage>
</organism>
<dbReference type="Proteomes" id="UP000664771">
    <property type="component" value="Unassembled WGS sequence"/>
</dbReference>
<gene>
    <name evidence="6" type="ORF">J2D73_11235</name>
</gene>